<feature type="binding site" description="covalent" evidence="8">
    <location>
        <position position="77"/>
    </location>
    <ligand>
        <name>heme c</name>
        <dbReference type="ChEBI" id="CHEBI:61717"/>
        <label>1</label>
    </ligand>
</feature>
<dbReference type="PIRSF" id="PIRSF000294">
    <property type="entry name" value="Cytochrome-c_peroxidase"/>
    <property type="match status" value="1"/>
</dbReference>
<dbReference type="PANTHER" id="PTHR30600">
    <property type="entry name" value="CYTOCHROME C PEROXIDASE-RELATED"/>
    <property type="match status" value="1"/>
</dbReference>
<dbReference type="Gene3D" id="1.10.760.10">
    <property type="entry name" value="Cytochrome c-like domain"/>
    <property type="match status" value="2"/>
</dbReference>
<dbReference type="InterPro" id="IPR026259">
    <property type="entry name" value="MauG/Cytc_peroxidase"/>
</dbReference>
<reference evidence="11 12" key="1">
    <citation type="submission" date="2018-08" db="EMBL/GenBank/DDBJ databases">
        <title>Lysobacter sp. zong2l5, whole genome shotgun sequence.</title>
        <authorList>
            <person name="Zhang X."/>
            <person name="Feng G."/>
            <person name="Zhu H."/>
        </authorList>
    </citation>
    <scope>NUCLEOTIDE SEQUENCE [LARGE SCALE GENOMIC DNA]</scope>
    <source>
        <strain evidence="12">zong2l5</strain>
    </source>
</reference>
<evidence type="ECO:0000256" key="9">
    <source>
        <dbReference type="PIRSR" id="PIRSR000294-2"/>
    </source>
</evidence>
<evidence type="ECO:0000259" key="10">
    <source>
        <dbReference type="PROSITE" id="PS51007"/>
    </source>
</evidence>
<dbReference type="GO" id="GO:0042597">
    <property type="term" value="C:periplasmic space"/>
    <property type="evidence" value="ECO:0007669"/>
    <property type="project" value="UniProtKB-SubCell"/>
</dbReference>
<comment type="cofactor">
    <cofactor evidence="8">
        <name>heme</name>
        <dbReference type="ChEBI" id="CHEBI:30413"/>
    </cofactor>
    <text evidence="8">Binds 2 heme groups.</text>
</comment>
<evidence type="ECO:0000256" key="4">
    <source>
        <dbReference type="ARBA" id="ARBA00022729"/>
    </source>
</evidence>
<dbReference type="GO" id="GO:0020037">
    <property type="term" value="F:heme binding"/>
    <property type="evidence" value="ECO:0007669"/>
    <property type="project" value="InterPro"/>
</dbReference>
<feature type="binding site" description="covalent" evidence="8">
    <location>
        <position position="74"/>
    </location>
    <ligand>
        <name>heme c</name>
        <dbReference type="ChEBI" id="CHEBI:61717"/>
        <label>1</label>
    </ligand>
</feature>
<comment type="PTM">
    <text evidence="8">Binds 2 heme groups per subunit.</text>
</comment>
<keyword evidence="4" id="KW-0732">Signal</keyword>
<dbReference type="EMBL" id="QTSU01000001">
    <property type="protein sequence ID" value="RDZ29496.1"/>
    <property type="molecule type" value="Genomic_DNA"/>
</dbReference>
<dbReference type="InterPro" id="IPR009056">
    <property type="entry name" value="Cyt_c-like_dom"/>
</dbReference>
<dbReference type="PANTHER" id="PTHR30600:SF10">
    <property type="entry name" value="BLL6722 PROTEIN"/>
    <property type="match status" value="1"/>
</dbReference>
<dbReference type="PROSITE" id="PS51007">
    <property type="entry name" value="CYTC"/>
    <property type="match status" value="2"/>
</dbReference>
<evidence type="ECO:0000256" key="6">
    <source>
        <dbReference type="ARBA" id="ARBA00023002"/>
    </source>
</evidence>
<feature type="binding site" description="covalent" evidence="8">
    <location>
        <position position="224"/>
    </location>
    <ligand>
        <name>heme c</name>
        <dbReference type="ChEBI" id="CHEBI:61717"/>
        <label>2</label>
    </ligand>
</feature>
<evidence type="ECO:0000256" key="1">
    <source>
        <dbReference type="ARBA" id="ARBA00004418"/>
    </source>
</evidence>
<evidence type="ECO:0000313" key="11">
    <source>
        <dbReference type="EMBL" id="RDZ29496.1"/>
    </source>
</evidence>
<comment type="subcellular location">
    <subcellularLocation>
        <location evidence="1">Periplasm</location>
    </subcellularLocation>
</comment>
<dbReference type="InterPro" id="IPR036909">
    <property type="entry name" value="Cyt_c-like_dom_sf"/>
</dbReference>
<keyword evidence="7 9" id="KW-0408">Iron</keyword>
<dbReference type="Proteomes" id="UP000264492">
    <property type="component" value="Unassembled WGS sequence"/>
</dbReference>
<keyword evidence="6" id="KW-0560">Oxidoreductase</keyword>
<dbReference type="GO" id="GO:0004130">
    <property type="term" value="F:cytochrome-c peroxidase activity"/>
    <property type="evidence" value="ECO:0007669"/>
    <property type="project" value="TreeGrafter"/>
</dbReference>
<comment type="caution">
    <text evidence="11">The sequence shown here is derived from an EMBL/GenBank/DDBJ whole genome shotgun (WGS) entry which is preliminary data.</text>
</comment>
<keyword evidence="3 9" id="KW-0479">Metal-binding</keyword>
<keyword evidence="12" id="KW-1185">Reference proteome</keyword>
<dbReference type="InterPro" id="IPR051395">
    <property type="entry name" value="Cytochrome_c_Peroxidase/MauG"/>
</dbReference>
<dbReference type="GO" id="GO:0009055">
    <property type="term" value="F:electron transfer activity"/>
    <property type="evidence" value="ECO:0007669"/>
    <property type="project" value="InterPro"/>
</dbReference>
<feature type="domain" description="Cytochrome c" evidence="10">
    <location>
        <begin position="52"/>
        <end position="187"/>
    </location>
</feature>
<name>A0A371K6F1_9GAMM</name>
<protein>
    <submittedName>
        <fullName evidence="11">Cytochrome c family protein</fullName>
    </submittedName>
</protein>
<feature type="binding site" description="axial binding residue" evidence="9">
    <location>
        <position position="78"/>
    </location>
    <ligand>
        <name>heme c</name>
        <dbReference type="ChEBI" id="CHEBI:61717"/>
        <label>1</label>
    </ligand>
    <ligandPart>
        <name>Fe</name>
        <dbReference type="ChEBI" id="CHEBI:18248"/>
    </ligandPart>
</feature>
<keyword evidence="2 8" id="KW-0349">Heme</keyword>
<evidence type="ECO:0000256" key="5">
    <source>
        <dbReference type="ARBA" id="ARBA00022764"/>
    </source>
</evidence>
<evidence type="ECO:0000313" key="12">
    <source>
        <dbReference type="Proteomes" id="UP000264492"/>
    </source>
</evidence>
<keyword evidence="5" id="KW-0574">Periplasm</keyword>
<evidence type="ECO:0000256" key="3">
    <source>
        <dbReference type="ARBA" id="ARBA00022723"/>
    </source>
</evidence>
<accession>A0A371K6F1</accession>
<evidence type="ECO:0000256" key="8">
    <source>
        <dbReference type="PIRSR" id="PIRSR000294-1"/>
    </source>
</evidence>
<dbReference type="PROSITE" id="PS51257">
    <property type="entry name" value="PROKAR_LIPOPROTEIN"/>
    <property type="match status" value="1"/>
</dbReference>
<dbReference type="AlphaFoldDB" id="A0A371K6F1"/>
<feature type="binding site" description="axial binding residue" evidence="9">
    <location>
        <position position="225"/>
    </location>
    <ligand>
        <name>heme c</name>
        <dbReference type="ChEBI" id="CHEBI:61717"/>
        <label>2</label>
    </ligand>
    <ligandPart>
        <name>Fe</name>
        <dbReference type="ChEBI" id="CHEBI:18248"/>
    </ligandPart>
</feature>
<dbReference type="SUPFAM" id="SSF46626">
    <property type="entry name" value="Cytochrome c"/>
    <property type="match status" value="2"/>
</dbReference>
<feature type="domain" description="Cytochrome c" evidence="10">
    <location>
        <begin position="206"/>
        <end position="355"/>
    </location>
</feature>
<dbReference type="GO" id="GO:0046872">
    <property type="term" value="F:metal ion binding"/>
    <property type="evidence" value="ECO:0007669"/>
    <property type="project" value="UniProtKB-KW"/>
</dbReference>
<evidence type="ECO:0000256" key="2">
    <source>
        <dbReference type="ARBA" id="ARBA00022617"/>
    </source>
</evidence>
<feature type="binding site" description="covalent" evidence="8">
    <location>
        <position position="221"/>
    </location>
    <ligand>
        <name>heme c</name>
        <dbReference type="ChEBI" id="CHEBI:61717"/>
        <label>2</label>
    </ligand>
</feature>
<evidence type="ECO:0000256" key="7">
    <source>
        <dbReference type="ARBA" id="ARBA00023004"/>
    </source>
</evidence>
<organism evidence="11 12">
    <name type="scientific">Lysobacter silvisoli</name>
    <dbReference type="NCBI Taxonomy" id="2293254"/>
    <lineage>
        <taxon>Bacteria</taxon>
        <taxon>Pseudomonadati</taxon>
        <taxon>Pseudomonadota</taxon>
        <taxon>Gammaproteobacteria</taxon>
        <taxon>Lysobacterales</taxon>
        <taxon>Lysobacteraceae</taxon>
        <taxon>Lysobacter</taxon>
    </lineage>
</organism>
<dbReference type="Pfam" id="PF03150">
    <property type="entry name" value="CCP_MauG"/>
    <property type="match status" value="1"/>
</dbReference>
<dbReference type="InterPro" id="IPR004852">
    <property type="entry name" value="Di-haem_cyt_c_peroxidsae"/>
</dbReference>
<gene>
    <name evidence="11" type="ORF">DX914_10585</name>
</gene>
<proteinExistence type="predicted"/>
<sequence>MDDPLQRQACQTDLVNRLSTSQLAIAACLALATIACAPSDTPKSVDSATQNARIALGKRLFFDARLSATGEVSCASCHNPRLAFSDARAASQGVHGKAGTRNAPSLLQTATERNFFWDGREQRLEAAVLQPFTNPVEMGLADGALMQRVRAQPDYRADLQAAYPERGDAIGEAELGAALAAYLRSLPRDRSDYDRHAAGDRDALSAEQLAGLEVFRGKAQCASCHLSTGAPATFTDDGFHHLGVNDAAIAGRVAQLLQELPPPGPTLGRTVLSRADIAGLGRFAVTRKPADLAAFRTPSLRNVAATAPYMHDGSVATLEAAVDQEIYYRSLKHGRPISLTVAERRQLLAFLQALTDRDYVASAQP</sequence>